<evidence type="ECO:0000313" key="1">
    <source>
        <dbReference type="EMBL" id="PIR03772.1"/>
    </source>
</evidence>
<name>A0A2H0N4F0_9BACT</name>
<sequence>MTNVNLVLTIDVLLIQSLAEANLGRELTDAELKRIPVTLIDDEAVATAFDCLFIDIARAVTKEDKDWEEYDKEHSKSSLSDLLDIR</sequence>
<protein>
    <submittedName>
        <fullName evidence="1">Uncharacterized protein</fullName>
    </submittedName>
</protein>
<organism evidence="1 2">
    <name type="scientific">Candidatus Magasanikbacteria bacterium CG11_big_fil_rev_8_21_14_0_20_39_34</name>
    <dbReference type="NCBI Taxonomy" id="1974653"/>
    <lineage>
        <taxon>Bacteria</taxon>
        <taxon>Candidatus Magasanikiibacteriota</taxon>
    </lineage>
</organism>
<reference evidence="1 2" key="1">
    <citation type="submission" date="2017-09" db="EMBL/GenBank/DDBJ databases">
        <title>Depth-based differentiation of microbial function through sediment-hosted aquifers and enrichment of novel symbionts in the deep terrestrial subsurface.</title>
        <authorList>
            <person name="Probst A.J."/>
            <person name="Ladd B."/>
            <person name="Jarett J.K."/>
            <person name="Geller-Mcgrath D.E."/>
            <person name="Sieber C.M."/>
            <person name="Emerson J.B."/>
            <person name="Anantharaman K."/>
            <person name="Thomas B.C."/>
            <person name="Malmstrom R."/>
            <person name="Stieglmeier M."/>
            <person name="Klingl A."/>
            <person name="Woyke T."/>
            <person name="Ryan C.M."/>
            <person name="Banfield J.F."/>
        </authorList>
    </citation>
    <scope>NUCLEOTIDE SEQUENCE [LARGE SCALE GENOMIC DNA]</scope>
    <source>
        <strain evidence="1">CG11_big_fil_rev_8_21_14_0_20_39_34</strain>
    </source>
</reference>
<evidence type="ECO:0000313" key="2">
    <source>
        <dbReference type="Proteomes" id="UP000229600"/>
    </source>
</evidence>
<comment type="caution">
    <text evidence="1">The sequence shown here is derived from an EMBL/GenBank/DDBJ whole genome shotgun (WGS) entry which is preliminary data.</text>
</comment>
<gene>
    <name evidence="1" type="ORF">COV59_03810</name>
</gene>
<dbReference type="Proteomes" id="UP000229600">
    <property type="component" value="Unassembled WGS sequence"/>
</dbReference>
<dbReference type="EMBL" id="PCWN01000008">
    <property type="protein sequence ID" value="PIR03772.1"/>
    <property type="molecule type" value="Genomic_DNA"/>
</dbReference>
<proteinExistence type="predicted"/>
<accession>A0A2H0N4F0</accession>
<dbReference type="AlphaFoldDB" id="A0A2H0N4F0"/>